<proteinExistence type="predicted"/>
<dbReference type="Pfam" id="PF18940">
    <property type="entry name" value="DUF5687"/>
    <property type="match status" value="1"/>
</dbReference>
<protein>
    <submittedName>
        <fullName evidence="2">Uncharacterized protein</fullName>
    </submittedName>
</protein>
<dbReference type="EMBL" id="LAZR01006360">
    <property type="protein sequence ID" value="KKM92674.1"/>
    <property type="molecule type" value="Genomic_DNA"/>
</dbReference>
<comment type="caution">
    <text evidence="2">The sequence shown here is derived from an EMBL/GenBank/DDBJ whole genome shotgun (WGS) entry which is preliminary data.</text>
</comment>
<dbReference type="AlphaFoldDB" id="A0A0F9LCT2"/>
<sequence>MLKHFLKLQWKSFIRAASFKTNLIFKIFMGFMALYFIVMFLAMGVGTFFIIQDRQWGDPLRVVNQFMIYYLAADLAFRYAVQKMPITNIKPLLYLPFKKA</sequence>
<dbReference type="InterPro" id="IPR043742">
    <property type="entry name" value="DUF5687"/>
</dbReference>
<keyword evidence="1" id="KW-0812">Transmembrane</keyword>
<keyword evidence="1" id="KW-1133">Transmembrane helix</keyword>
<name>A0A0F9LCT2_9ZZZZ</name>
<gene>
    <name evidence="2" type="ORF">LCGC14_1216040</name>
</gene>
<accession>A0A0F9LCT2</accession>
<keyword evidence="1" id="KW-0472">Membrane</keyword>
<feature type="transmembrane region" description="Helical" evidence="1">
    <location>
        <begin position="21"/>
        <end position="51"/>
    </location>
</feature>
<organism evidence="2">
    <name type="scientific">marine sediment metagenome</name>
    <dbReference type="NCBI Taxonomy" id="412755"/>
    <lineage>
        <taxon>unclassified sequences</taxon>
        <taxon>metagenomes</taxon>
        <taxon>ecological metagenomes</taxon>
    </lineage>
</organism>
<feature type="non-terminal residue" evidence="2">
    <location>
        <position position="100"/>
    </location>
</feature>
<reference evidence="2" key="1">
    <citation type="journal article" date="2015" name="Nature">
        <title>Complex archaea that bridge the gap between prokaryotes and eukaryotes.</title>
        <authorList>
            <person name="Spang A."/>
            <person name="Saw J.H."/>
            <person name="Jorgensen S.L."/>
            <person name="Zaremba-Niedzwiedzka K."/>
            <person name="Martijn J."/>
            <person name="Lind A.E."/>
            <person name="van Eijk R."/>
            <person name="Schleper C."/>
            <person name="Guy L."/>
            <person name="Ettema T.J."/>
        </authorList>
    </citation>
    <scope>NUCLEOTIDE SEQUENCE</scope>
</reference>
<evidence type="ECO:0000313" key="2">
    <source>
        <dbReference type="EMBL" id="KKM92674.1"/>
    </source>
</evidence>
<feature type="transmembrane region" description="Helical" evidence="1">
    <location>
        <begin position="63"/>
        <end position="81"/>
    </location>
</feature>
<evidence type="ECO:0000256" key="1">
    <source>
        <dbReference type="SAM" id="Phobius"/>
    </source>
</evidence>